<dbReference type="SFLD" id="SFLDG01082">
    <property type="entry name" value="B12-binding_domain_containing"/>
    <property type="match status" value="1"/>
</dbReference>
<dbReference type="SFLD" id="SFLDG01069">
    <property type="entry name" value="UPF0313"/>
    <property type="match status" value="1"/>
</dbReference>
<dbReference type="SUPFAM" id="SSF102114">
    <property type="entry name" value="Radical SAM enzymes"/>
    <property type="match status" value="1"/>
</dbReference>
<keyword evidence="5 6" id="KW-0411">Iron-sulfur</keyword>
<evidence type="ECO:0000256" key="3">
    <source>
        <dbReference type="ARBA" id="ARBA00022723"/>
    </source>
</evidence>
<dbReference type="GO" id="GO:0003824">
    <property type="term" value="F:catalytic activity"/>
    <property type="evidence" value="ECO:0007669"/>
    <property type="project" value="InterPro"/>
</dbReference>
<evidence type="ECO:0000256" key="2">
    <source>
        <dbReference type="ARBA" id="ARBA00022691"/>
    </source>
</evidence>
<comment type="cofactor">
    <cofactor evidence="6">
        <name>[4Fe-4S] cluster</name>
        <dbReference type="ChEBI" id="CHEBI:49883"/>
    </cofactor>
    <text evidence="6">Binds 1 [4Fe-4S] cluster. The cluster is coordinated with 3 cysteines and an exchangeable S-adenosyl-L-methionine.</text>
</comment>
<dbReference type="Pfam" id="PF11842">
    <property type="entry name" value="DUF3362"/>
    <property type="match status" value="1"/>
</dbReference>
<keyword evidence="4 6" id="KW-0408">Iron</keyword>
<dbReference type="PROSITE" id="PS51918">
    <property type="entry name" value="RADICAL_SAM"/>
    <property type="match status" value="1"/>
</dbReference>
<organism evidence="9 10">
    <name type="scientific">Anaerocolumna sedimenticola</name>
    <dbReference type="NCBI Taxonomy" id="2696063"/>
    <lineage>
        <taxon>Bacteria</taxon>
        <taxon>Bacillati</taxon>
        <taxon>Bacillota</taxon>
        <taxon>Clostridia</taxon>
        <taxon>Lachnospirales</taxon>
        <taxon>Lachnospiraceae</taxon>
        <taxon>Anaerocolumna</taxon>
    </lineage>
</organism>
<dbReference type="GO" id="GO:0051539">
    <property type="term" value="F:4 iron, 4 sulfur cluster binding"/>
    <property type="evidence" value="ECO:0007669"/>
    <property type="project" value="UniProtKB-KW"/>
</dbReference>
<accession>A0A6P1TNB8</accession>
<feature type="domain" description="Radical SAM core" evidence="8">
    <location>
        <begin position="295"/>
        <end position="566"/>
    </location>
</feature>
<evidence type="ECO:0000256" key="6">
    <source>
        <dbReference type="HAMAP-Rule" id="MF_01251"/>
    </source>
</evidence>
<dbReference type="SMART" id="SM00729">
    <property type="entry name" value="Elp3"/>
    <property type="match status" value="1"/>
</dbReference>
<dbReference type="InterPro" id="IPR023404">
    <property type="entry name" value="rSAM_horseshoe"/>
</dbReference>
<dbReference type="InterPro" id="IPR022946">
    <property type="entry name" value="UPF0313"/>
</dbReference>
<keyword evidence="1 6" id="KW-0004">4Fe-4S</keyword>
<dbReference type="InterPro" id="IPR013704">
    <property type="entry name" value="UPF0313_N"/>
</dbReference>
<feature type="compositionally biased region" description="Basic and acidic residues" evidence="7">
    <location>
        <begin position="619"/>
        <end position="637"/>
    </location>
</feature>
<feature type="binding site" evidence="6">
    <location>
        <position position="316"/>
    </location>
    <ligand>
        <name>[4Fe-4S] cluster</name>
        <dbReference type="ChEBI" id="CHEBI:49883"/>
        <note>4Fe-4S-S-AdoMet</note>
    </ligand>
</feature>
<dbReference type="HAMAP" id="MF_01251">
    <property type="entry name" value="UPF0313"/>
    <property type="match status" value="1"/>
</dbReference>
<feature type="compositionally biased region" description="Low complexity" evidence="7">
    <location>
        <begin position="642"/>
        <end position="653"/>
    </location>
</feature>
<dbReference type="InterPro" id="IPR058240">
    <property type="entry name" value="rSAM_sf"/>
</dbReference>
<evidence type="ECO:0000259" key="8">
    <source>
        <dbReference type="PROSITE" id="PS51918"/>
    </source>
</evidence>
<proteinExistence type="inferred from homology"/>
<dbReference type="AlphaFoldDB" id="A0A6P1TNB8"/>
<reference evidence="9 10" key="1">
    <citation type="submission" date="2020-01" db="EMBL/GenBank/DDBJ databases">
        <title>Genome analysis of Anaerocolumna sp. CBA3638.</title>
        <authorList>
            <person name="Kim J."/>
            <person name="Roh S.W."/>
        </authorList>
    </citation>
    <scope>NUCLEOTIDE SEQUENCE [LARGE SCALE GENOMIC DNA]</scope>
    <source>
        <strain evidence="9 10">CBA3638</strain>
    </source>
</reference>
<dbReference type="NCBIfam" id="TIGR03904">
    <property type="entry name" value="SAM_YgiQ"/>
    <property type="match status" value="1"/>
</dbReference>
<feature type="binding site" evidence="6">
    <location>
        <position position="313"/>
    </location>
    <ligand>
        <name>[4Fe-4S] cluster</name>
        <dbReference type="ChEBI" id="CHEBI:49883"/>
        <note>4Fe-4S-S-AdoMet</note>
    </ligand>
</feature>
<evidence type="ECO:0000313" key="10">
    <source>
        <dbReference type="Proteomes" id="UP000464314"/>
    </source>
</evidence>
<dbReference type="Gene3D" id="3.80.30.20">
    <property type="entry name" value="tm_1862 like domain"/>
    <property type="match status" value="1"/>
</dbReference>
<dbReference type="InterPro" id="IPR007197">
    <property type="entry name" value="rSAM"/>
</dbReference>
<protein>
    <submittedName>
        <fullName evidence="9">YgiQ family radical SAM protein</fullName>
    </submittedName>
</protein>
<sequence length="707" mass="80273">MIKDFLPVSREDMEKRGWDQCDFVYVIGDAYVDHHSFGPAIISRVLESHGYKVGIISQPDWKNSDSITSLGTPRLGFLVSGGNMDTMVNHYTVAKKRRAQDAYSPGGVMGKRPDRATIVYCNLIRKVYKNKPIIIGGIEASLRRLGHYDYWSDTVKRSILLDSQADLISYGMGEHSIVEIADALNSGIDIKDITFIDGTVYKAKELSSVYDAITLPSFQNIAGDKRKFAESFYIQYSNTDPYSGKRLIEPYKENEYVIQNPPAKPLTQAEMDRVYSLPFMRDYHPSYIPLGGIPAIEELKFSLTSNRGCFGGCNFCALTFHQGRIIQTRSHESIVAEANHLIWDKDFKGYINDVGGPTANFRHVACEKQNTKGACINKQCLFPTPCKNLKIDHSDYLSLLRKLRSLPNVKKVFVRSGIRFDYLINDKDNAFMSELCEHHISGQLKVAPEHISDRVLDMMGKPKDSVYEEFLRRYKKTNERLGKNQFVVPYLMSSHPGSTLKEAVALAEYLRDLGYMPEQVQDFYPTPSTISTCMYYTGLDPRTMQVVYVPKTPHEKAMQRALIQYRNPKNYDLVVEALTLAHRTDLIGFDKKCLIRPKTKGNRYDNKSGKTREGKRKKSDQYGDRHGSSENVSERSGKSKNKLNSYSSKSNPKGNGVLPDQKRNDKTGTVRGRSNEQTPMVKNTVNKRNKNNGTGRTNRHKRVTAKR</sequence>
<evidence type="ECO:0000313" key="9">
    <source>
        <dbReference type="EMBL" id="QHQ61817.1"/>
    </source>
</evidence>
<dbReference type="RefSeq" id="WP_161838642.1">
    <property type="nucleotide sequence ID" value="NZ_CP048000.1"/>
</dbReference>
<keyword evidence="3 6" id="KW-0479">Metal-binding</keyword>
<dbReference type="Proteomes" id="UP000464314">
    <property type="component" value="Chromosome"/>
</dbReference>
<name>A0A6P1TNB8_9FIRM</name>
<dbReference type="SFLD" id="SFLDS00029">
    <property type="entry name" value="Radical_SAM"/>
    <property type="match status" value="1"/>
</dbReference>
<feature type="compositionally biased region" description="Basic residues" evidence="7">
    <location>
        <begin position="697"/>
        <end position="707"/>
    </location>
</feature>
<dbReference type="Pfam" id="PF08497">
    <property type="entry name" value="Radical_SAM_N"/>
    <property type="match status" value="1"/>
</dbReference>
<evidence type="ECO:0000256" key="7">
    <source>
        <dbReference type="SAM" id="MobiDB-lite"/>
    </source>
</evidence>
<gene>
    <name evidence="9" type="ORF">Ana3638_14390</name>
</gene>
<evidence type="ECO:0000256" key="5">
    <source>
        <dbReference type="ARBA" id="ARBA00023014"/>
    </source>
</evidence>
<dbReference type="GO" id="GO:0005506">
    <property type="term" value="F:iron ion binding"/>
    <property type="evidence" value="ECO:0007669"/>
    <property type="project" value="UniProtKB-UniRule"/>
</dbReference>
<dbReference type="PANTHER" id="PTHR32331:SF0">
    <property type="entry name" value="UPF0313 PROTEIN YGIQ"/>
    <property type="match status" value="1"/>
</dbReference>
<feature type="binding site" evidence="6">
    <location>
        <position position="309"/>
    </location>
    <ligand>
        <name>[4Fe-4S] cluster</name>
        <dbReference type="ChEBI" id="CHEBI:49883"/>
        <note>4Fe-4S-S-AdoMet</note>
    </ligand>
</feature>
<feature type="region of interest" description="Disordered" evidence="7">
    <location>
        <begin position="598"/>
        <end position="707"/>
    </location>
</feature>
<dbReference type="KEGG" id="anr:Ana3638_14390"/>
<feature type="compositionally biased region" description="Basic and acidic residues" evidence="7">
    <location>
        <begin position="602"/>
        <end position="612"/>
    </location>
</feature>
<dbReference type="InterPro" id="IPR006638">
    <property type="entry name" value="Elp3/MiaA/NifB-like_rSAM"/>
</dbReference>
<dbReference type="EMBL" id="CP048000">
    <property type="protein sequence ID" value="QHQ61817.1"/>
    <property type="molecule type" value="Genomic_DNA"/>
</dbReference>
<dbReference type="InterPro" id="IPR024560">
    <property type="entry name" value="UPF0313_C"/>
</dbReference>
<keyword evidence="10" id="KW-1185">Reference proteome</keyword>
<evidence type="ECO:0000256" key="4">
    <source>
        <dbReference type="ARBA" id="ARBA00023004"/>
    </source>
</evidence>
<keyword evidence="2 6" id="KW-0949">S-adenosyl-L-methionine</keyword>
<dbReference type="PANTHER" id="PTHR32331">
    <property type="entry name" value="UPF0313 PROTEIN YGIQ"/>
    <property type="match status" value="1"/>
</dbReference>
<comment type="similarity">
    <text evidence="6">Belongs to the UPF0313 family.</text>
</comment>
<evidence type="ECO:0000256" key="1">
    <source>
        <dbReference type="ARBA" id="ARBA00022485"/>
    </source>
</evidence>